<feature type="region of interest" description="Disordered" evidence="1">
    <location>
        <begin position="29"/>
        <end position="53"/>
    </location>
</feature>
<dbReference type="EMBL" id="KK583369">
    <property type="protein sequence ID" value="KDO19121.1"/>
    <property type="molecule type" value="Genomic_DNA"/>
</dbReference>
<name>A0A067BXT5_SAPPC</name>
<keyword evidence="3" id="KW-1185">Reference proteome</keyword>
<evidence type="ECO:0000256" key="1">
    <source>
        <dbReference type="SAM" id="MobiDB-lite"/>
    </source>
</evidence>
<feature type="compositionally biased region" description="Polar residues" evidence="1">
    <location>
        <begin position="29"/>
        <end position="40"/>
    </location>
</feature>
<dbReference type="RefSeq" id="XP_012210154.1">
    <property type="nucleotide sequence ID" value="XM_012354764.1"/>
</dbReference>
<dbReference type="KEGG" id="spar:SPRG_14953"/>
<dbReference type="GeneID" id="24136732"/>
<dbReference type="AlphaFoldDB" id="A0A067BXT5"/>
<evidence type="ECO:0000313" key="3">
    <source>
        <dbReference type="Proteomes" id="UP000030745"/>
    </source>
</evidence>
<reference evidence="2 3" key="1">
    <citation type="journal article" date="2013" name="PLoS Genet.">
        <title>Distinctive expansion of potential virulence genes in the genome of the oomycete fish pathogen Saprolegnia parasitica.</title>
        <authorList>
            <person name="Jiang R.H."/>
            <person name="de Bruijn I."/>
            <person name="Haas B.J."/>
            <person name="Belmonte R."/>
            <person name="Lobach L."/>
            <person name="Christie J."/>
            <person name="van den Ackerveken G."/>
            <person name="Bottin A."/>
            <person name="Bulone V."/>
            <person name="Diaz-Moreno S.M."/>
            <person name="Dumas B."/>
            <person name="Fan L."/>
            <person name="Gaulin E."/>
            <person name="Govers F."/>
            <person name="Grenville-Briggs L.J."/>
            <person name="Horner N.R."/>
            <person name="Levin J.Z."/>
            <person name="Mammella M."/>
            <person name="Meijer H.J."/>
            <person name="Morris P."/>
            <person name="Nusbaum C."/>
            <person name="Oome S."/>
            <person name="Phillips A.J."/>
            <person name="van Rooyen D."/>
            <person name="Rzeszutek E."/>
            <person name="Saraiva M."/>
            <person name="Secombes C.J."/>
            <person name="Seidl M.F."/>
            <person name="Snel B."/>
            <person name="Stassen J.H."/>
            <person name="Sykes S."/>
            <person name="Tripathy S."/>
            <person name="van den Berg H."/>
            <person name="Vega-Arreguin J.C."/>
            <person name="Wawra S."/>
            <person name="Young S.K."/>
            <person name="Zeng Q."/>
            <person name="Dieguez-Uribeondo J."/>
            <person name="Russ C."/>
            <person name="Tyler B.M."/>
            <person name="van West P."/>
        </authorList>
    </citation>
    <scope>NUCLEOTIDE SEQUENCE [LARGE SCALE GENOMIC DNA]</scope>
    <source>
        <strain evidence="2 3">CBS 223.65</strain>
    </source>
</reference>
<dbReference type="VEuPathDB" id="FungiDB:SPRG_14953"/>
<dbReference type="Proteomes" id="UP000030745">
    <property type="component" value="Unassembled WGS sequence"/>
</dbReference>
<sequence>VRRGRAAPSARCLTCPTCKSFSSLATSRSSPQTFEASTGRSHGADSKTVAFLQ</sequence>
<protein>
    <submittedName>
        <fullName evidence="2">Uncharacterized protein</fullName>
    </submittedName>
</protein>
<proteinExistence type="predicted"/>
<gene>
    <name evidence="2" type="ORF">SPRG_14953</name>
</gene>
<organism evidence="2 3">
    <name type="scientific">Saprolegnia parasitica (strain CBS 223.65)</name>
    <dbReference type="NCBI Taxonomy" id="695850"/>
    <lineage>
        <taxon>Eukaryota</taxon>
        <taxon>Sar</taxon>
        <taxon>Stramenopiles</taxon>
        <taxon>Oomycota</taxon>
        <taxon>Saprolegniomycetes</taxon>
        <taxon>Saprolegniales</taxon>
        <taxon>Saprolegniaceae</taxon>
        <taxon>Saprolegnia</taxon>
    </lineage>
</organism>
<evidence type="ECO:0000313" key="2">
    <source>
        <dbReference type="EMBL" id="KDO19121.1"/>
    </source>
</evidence>
<accession>A0A067BXT5</accession>
<feature type="non-terminal residue" evidence="2">
    <location>
        <position position="1"/>
    </location>
</feature>